<dbReference type="InterPro" id="IPR016181">
    <property type="entry name" value="Acyl_CoA_acyltransferase"/>
</dbReference>
<dbReference type="SUPFAM" id="SSF55729">
    <property type="entry name" value="Acyl-CoA N-acyltransferases (Nat)"/>
    <property type="match status" value="1"/>
</dbReference>
<name>A0AAV2BC23_9ARAC</name>
<dbReference type="InterPro" id="IPR000182">
    <property type="entry name" value="GNAT_dom"/>
</dbReference>
<dbReference type="Gene3D" id="3.40.630.30">
    <property type="match status" value="1"/>
</dbReference>
<dbReference type="Proteomes" id="UP001497382">
    <property type="component" value="Unassembled WGS sequence"/>
</dbReference>
<proteinExistence type="predicted"/>
<dbReference type="InterPro" id="IPR041496">
    <property type="entry name" value="YitH/HolE_GNAT"/>
</dbReference>
<dbReference type="InterPro" id="IPR052729">
    <property type="entry name" value="Acyl/Acetyltrans_Enzymes"/>
</dbReference>
<sequence length="241" mass="27268">MINYKVRPFRPEDIPGVVDVGLHSTYQYSKESLLNWIKYDPEGIIVALLDSGKVIGVCAAVRHNDEVAFGGAFCVLEAYRDSDVGDKHVENRNLGLNSSADKVRIYTNRGFRVTEKLWSILEYEFLGPLNTKVLSDALPAGVVLKTFSDDYLEDIYAYDKMLIGYDRREIVKENCKEPSTKTLVAFKRGICVGYGSVKSNIFDATRVGPLYCNDQKVGEVMFKRLLEQMPDVCQRFGHVHH</sequence>
<dbReference type="Gene3D" id="3.40.630.90">
    <property type="match status" value="1"/>
</dbReference>
<comment type="caution">
    <text evidence="2">The sequence shown here is derived from an EMBL/GenBank/DDBJ whole genome shotgun (WGS) entry which is preliminary data.</text>
</comment>
<protein>
    <recommendedName>
        <fullName evidence="1">N-acetyltransferase domain-containing protein</fullName>
    </recommendedName>
</protein>
<dbReference type="EMBL" id="CAXIEN010000329">
    <property type="protein sequence ID" value="CAL1293499.1"/>
    <property type="molecule type" value="Genomic_DNA"/>
</dbReference>
<dbReference type="Pfam" id="PF18014">
    <property type="entry name" value="Acetyltransf_18"/>
    <property type="match status" value="1"/>
</dbReference>
<feature type="domain" description="N-acetyltransferase" evidence="1">
    <location>
        <begin position="4"/>
        <end position="139"/>
    </location>
</feature>
<reference evidence="2 3" key="1">
    <citation type="submission" date="2024-04" db="EMBL/GenBank/DDBJ databases">
        <authorList>
            <person name="Rising A."/>
            <person name="Reimegard J."/>
            <person name="Sonavane S."/>
            <person name="Akerstrom W."/>
            <person name="Nylinder S."/>
            <person name="Hedman E."/>
            <person name="Kallberg Y."/>
        </authorList>
    </citation>
    <scope>NUCLEOTIDE SEQUENCE [LARGE SCALE GENOMIC DNA]</scope>
</reference>
<evidence type="ECO:0000259" key="1">
    <source>
        <dbReference type="PROSITE" id="PS51186"/>
    </source>
</evidence>
<evidence type="ECO:0000313" key="2">
    <source>
        <dbReference type="EMBL" id="CAL1293499.1"/>
    </source>
</evidence>
<accession>A0AAV2BC23</accession>
<keyword evidence="3" id="KW-1185">Reference proteome</keyword>
<dbReference type="PANTHER" id="PTHR47237:SF1">
    <property type="entry name" value="SLL0310 PROTEIN"/>
    <property type="match status" value="1"/>
</dbReference>
<dbReference type="PANTHER" id="PTHR47237">
    <property type="entry name" value="SLL0310 PROTEIN"/>
    <property type="match status" value="1"/>
</dbReference>
<dbReference type="AlphaFoldDB" id="A0AAV2BC23"/>
<evidence type="ECO:0000313" key="3">
    <source>
        <dbReference type="Proteomes" id="UP001497382"/>
    </source>
</evidence>
<gene>
    <name evidence="2" type="ORF">LARSCL_LOCUS18227</name>
</gene>
<dbReference type="PROSITE" id="PS51186">
    <property type="entry name" value="GNAT"/>
    <property type="match status" value="1"/>
</dbReference>
<dbReference type="GO" id="GO:0016747">
    <property type="term" value="F:acyltransferase activity, transferring groups other than amino-acyl groups"/>
    <property type="evidence" value="ECO:0007669"/>
    <property type="project" value="InterPro"/>
</dbReference>
<organism evidence="2 3">
    <name type="scientific">Larinioides sclopetarius</name>
    <dbReference type="NCBI Taxonomy" id="280406"/>
    <lineage>
        <taxon>Eukaryota</taxon>
        <taxon>Metazoa</taxon>
        <taxon>Ecdysozoa</taxon>
        <taxon>Arthropoda</taxon>
        <taxon>Chelicerata</taxon>
        <taxon>Arachnida</taxon>
        <taxon>Araneae</taxon>
        <taxon>Araneomorphae</taxon>
        <taxon>Entelegynae</taxon>
        <taxon>Araneoidea</taxon>
        <taxon>Araneidae</taxon>
        <taxon>Larinioides</taxon>
    </lineage>
</organism>